<evidence type="ECO:0000259" key="9">
    <source>
        <dbReference type="Pfam" id="PF07885"/>
    </source>
</evidence>
<dbReference type="PANTHER" id="PTHR11003:SF305">
    <property type="entry name" value="POTASSIUM CHANNEL DOMAIN-CONTAINING PROTEIN"/>
    <property type="match status" value="1"/>
</dbReference>
<keyword evidence="4 8" id="KW-1133">Transmembrane helix</keyword>
<dbReference type="GO" id="GO:0030322">
    <property type="term" value="P:stabilization of membrane potential"/>
    <property type="evidence" value="ECO:0007669"/>
    <property type="project" value="TreeGrafter"/>
</dbReference>
<evidence type="ECO:0000256" key="3">
    <source>
        <dbReference type="ARBA" id="ARBA00022692"/>
    </source>
</evidence>
<dbReference type="InterPro" id="IPR003280">
    <property type="entry name" value="2pore_dom_K_chnl"/>
</dbReference>
<dbReference type="Gene3D" id="1.10.287.70">
    <property type="match status" value="1"/>
</dbReference>
<feature type="transmembrane region" description="Helical" evidence="8">
    <location>
        <begin position="65"/>
        <end position="86"/>
    </location>
</feature>
<keyword evidence="7" id="KW-0407">Ion channel</keyword>
<dbReference type="GO" id="GO:0005886">
    <property type="term" value="C:plasma membrane"/>
    <property type="evidence" value="ECO:0007669"/>
    <property type="project" value="TreeGrafter"/>
</dbReference>
<evidence type="ECO:0000256" key="1">
    <source>
        <dbReference type="ARBA" id="ARBA00004141"/>
    </source>
</evidence>
<keyword evidence="11" id="KW-1185">Reference proteome</keyword>
<dbReference type="GO" id="GO:0015271">
    <property type="term" value="F:outward rectifier potassium channel activity"/>
    <property type="evidence" value="ECO:0007669"/>
    <property type="project" value="TreeGrafter"/>
</dbReference>
<dbReference type="EMBL" id="WIXE01006613">
    <property type="protein sequence ID" value="KAK5981135.1"/>
    <property type="molecule type" value="Genomic_DNA"/>
</dbReference>
<gene>
    <name evidence="10" type="ORF">GCK32_011598</name>
</gene>
<keyword evidence="6 8" id="KW-0472">Membrane</keyword>
<keyword evidence="3 8" id="KW-0812">Transmembrane</keyword>
<dbReference type="GO" id="GO:0022841">
    <property type="term" value="F:potassium ion leak channel activity"/>
    <property type="evidence" value="ECO:0007669"/>
    <property type="project" value="TreeGrafter"/>
</dbReference>
<evidence type="ECO:0000256" key="6">
    <source>
        <dbReference type="ARBA" id="ARBA00023136"/>
    </source>
</evidence>
<dbReference type="Pfam" id="PF07885">
    <property type="entry name" value="Ion_trans_2"/>
    <property type="match status" value="1"/>
</dbReference>
<evidence type="ECO:0000313" key="10">
    <source>
        <dbReference type="EMBL" id="KAK5981135.1"/>
    </source>
</evidence>
<sequence length="205" mass="23208">MLTNIYANIVIRWRKFRSKKDVENGEVFTLPVVLCMFFMLVYLMGTTTFIFIYDSFSGPPGTGMNYFLSFYFSFISISTIGLGDVMPNNVTFDPIIAMLFFFGMPLMKVVNSSTYQSVEKATIGFLTLLENRLSSTCQGSQVADMDEPITKHRTITLTETNAPPFLDESRNDMTIQSIVTFIKSNAHVYGHNFGRVNLTARKETV</sequence>
<proteinExistence type="predicted"/>
<reference evidence="10 11" key="1">
    <citation type="submission" date="2019-10" db="EMBL/GenBank/DDBJ databases">
        <title>Assembly and Annotation for the nematode Trichostrongylus colubriformis.</title>
        <authorList>
            <person name="Martin J."/>
        </authorList>
    </citation>
    <scope>NUCLEOTIDE SEQUENCE [LARGE SCALE GENOMIC DNA]</scope>
    <source>
        <strain evidence="10">G859</strain>
        <tissue evidence="10">Whole worm</tissue>
    </source>
</reference>
<keyword evidence="2" id="KW-0813">Transport</keyword>
<evidence type="ECO:0000256" key="7">
    <source>
        <dbReference type="ARBA" id="ARBA00023303"/>
    </source>
</evidence>
<keyword evidence="5" id="KW-0406">Ion transport</keyword>
<evidence type="ECO:0000256" key="8">
    <source>
        <dbReference type="SAM" id="Phobius"/>
    </source>
</evidence>
<evidence type="ECO:0000256" key="2">
    <source>
        <dbReference type="ARBA" id="ARBA00022448"/>
    </source>
</evidence>
<dbReference type="InterPro" id="IPR013099">
    <property type="entry name" value="K_chnl_dom"/>
</dbReference>
<organism evidence="10 11">
    <name type="scientific">Trichostrongylus colubriformis</name>
    <name type="common">Black scour worm</name>
    <dbReference type="NCBI Taxonomy" id="6319"/>
    <lineage>
        <taxon>Eukaryota</taxon>
        <taxon>Metazoa</taxon>
        <taxon>Ecdysozoa</taxon>
        <taxon>Nematoda</taxon>
        <taxon>Chromadorea</taxon>
        <taxon>Rhabditida</taxon>
        <taxon>Rhabditina</taxon>
        <taxon>Rhabditomorpha</taxon>
        <taxon>Strongyloidea</taxon>
        <taxon>Trichostrongylidae</taxon>
        <taxon>Trichostrongylus</taxon>
    </lineage>
</organism>
<name>A0AAN8FMX8_TRICO</name>
<evidence type="ECO:0000313" key="11">
    <source>
        <dbReference type="Proteomes" id="UP001331761"/>
    </source>
</evidence>
<accession>A0AAN8FMX8</accession>
<feature type="transmembrane region" description="Helical" evidence="8">
    <location>
        <begin position="92"/>
        <end position="110"/>
    </location>
</feature>
<comment type="subcellular location">
    <subcellularLocation>
        <location evidence="1">Membrane</location>
        <topology evidence="1">Multi-pass membrane protein</topology>
    </subcellularLocation>
</comment>
<dbReference type="SUPFAM" id="SSF81324">
    <property type="entry name" value="Voltage-gated potassium channels"/>
    <property type="match status" value="1"/>
</dbReference>
<comment type="caution">
    <text evidence="10">The sequence shown here is derived from an EMBL/GenBank/DDBJ whole genome shotgun (WGS) entry which is preliminary data.</text>
</comment>
<protein>
    <submittedName>
        <fullName evidence="10">Ion channel</fullName>
    </submittedName>
</protein>
<dbReference type="Proteomes" id="UP001331761">
    <property type="component" value="Unassembled WGS sequence"/>
</dbReference>
<dbReference type="PANTHER" id="PTHR11003">
    <property type="entry name" value="POTASSIUM CHANNEL, SUBFAMILY K"/>
    <property type="match status" value="1"/>
</dbReference>
<evidence type="ECO:0000256" key="4">
    <source>
        <dbReference type="ARBA" id="ARBA00022989"/>
    </source>
</evidence>
<feature type="domain" description="Potassium channel" evidence="9">
    <location>
        <begin position="42"/>
        <end position="111"/>
    </location>
</feature>
<feature type="transmembrane region" description="Helical" evidence="8">
    <location>
        <begin position="28"/>
        <end position="53"/>
    </location>
</feature>
<evidence type="ECO:0000256" key="5">
    <source>
        <dbReference type="ARBA" id="ARBA00023065"/>
    </source>
</evidence>
<dbReference type="AlphaFoldDB" id="A0AAN8FMX8"/>